<evidence type="ECO:0000313" key="5">
    <source>
        <dbReference type="Proteomes" id="UP000663852"/>
    </source>
</evidence>
<evidence type="ECO:0000256" key="1">
    <source>
        <dbReference type="SAM" id="MobiDB-lite"/>
    </source>
</evidence>
<feature type="compositionally biased region" description="Polar residues" evidence="1">
    <location>
        <begin position="94"/>
        <end position="105"/>
    </location>
</feature>
<gene>
    <name evidence="3" type="ORF">EDS130_LOCUS22395</name>
    <name evidence="2" type="ORF">XAT740_LOCUS9911</name>
</gene>
<dbReference type="EMBL" id="CAJNOJ010000117">
    <property type="protein sequence ID" value="CAF1147002.1"/>
    <property type="molecule type" value="Genomic_DNA"/>
</dbReference>
<protein>
    <submittedName>
        <fullName evidence="3">Uncharacterized protein</fullName>
    </submittedName>
</protein>
<reference evidence="3" key="1">
    <citation type="submission" date="2021-02" db="EMBL/GenBank/DDBJ databases">
        <authorList>
            <person name="Nowell W R."/>
        </authorList>
    </citation>
    <scope>NUCLEOTIDE SEQUENCE</scope>
</reference>
<organism evidence="3 5">
    <name type="scientific">Adineta ricciae</name>
    <name type="common">Rotifer</name>
    <dbReference type="NCBI Taxonomy" id="249248"/>
    <lineage>
        <taxon>Eukaryota</taxon>
        <taxon>Metazoa</taxon>
        <taxon>Spiralia</taxon>
        <taxon>Gnathifera</taxon>
        <taxon>Rotifera</taxon>
        <taxon>Eurotatoria</taxon>
        <taxon>Bdelloidea</taxon>
        <taxon>Adinetida</taxon>
        <taxon>Adinetidae</taxon>
        <taxon>Adineta</taxon>
    </lineage>
</organism>
<dbReference type="OrthoDB" id="10020494at2759"/>
<sequence>MDQQDCPPPESHDSYQSNSTTWQEPVQSQPRFRGHGHYQGPYSTANTRTRPRGDFQQRPRYPYNKRGGGGGYRHQNRDSSSTQHQERSADNNEHPPTTNYYGNRTSRGFFRANMLDDPWMHMKPVKVPSNGTTLVFDSADQ</sequence>
<feature type="region of interest" description="Disordered" evidence="1">
    <location>
        <begin position="1"/>
        <end position="105"/>
    </location>
</feature>
<dbReference type="Proteomes" id="UP000663852">
    <property type="component" value="Unassembled WGS sequence"/>
</dbReference>
<evidence type="ECO:0000313" key="4">
    <source>
        <dbReference type="Proteomes" id="UP000663828"/>
    </source>
</evidence>
<name>A0A814SEH9_ADIRI</name>
<dbReference type="Proteomes" id="UP000663828">
    <property type="component" value="Unassembled WGS sequence"/>
</dbReference>
<dbReference type="AlphaFoldDB" id="A0A814SEH9"/>
<feature type="compositionally biased region" description="Polar residues" evidence="1">
    <location>
        <begin position="14"/>
        <end position="30"/>
    </location>
</feature>
<comment type="caution">
    <text evidence="3">The sequence shown here is derived from an EMBL/GenBank/DDBJ whole genome shotgun (WGS) entry which is preliminary data.</text>
</comment>
<keyword evidence="4" id="KW-1185">Reference proteome</keyword>
<evidence type="ECO:0000313" key="3">
    <source>
        <dbReference type="EMBL" id="CAF1147002.1"/>
    </source>
</evidence>
<evidence type="ECO:0000313" key="2">
    <source>
        <dbReference type="EMBL" id="CAF0937167.1"/>
    </source>
</evidence>
<proteinExistence type="predicted"/>
<accession>A0A814SEH9</accession>
<feature type="compositionally biased region" description="Basic and acidic residues" evidence="1">
    <location>
        <begin position="84"/>
        <end position="93"/>
    </location>
</feature>
<dbReference type="EMBL" id="CAJNOR010000518">
    <property type="protein sequence ID" value="CAF0937167.1"/>
    <property type="molecule type" value="Genomic_DNA"/>
</dbReference>